<name>A0A6I9PZS0_9TELE</name>
<dbReference type="AlphaFoldDB" id="A0A6I9PZS0"/>
<dbReference type="GO" id="GO:0007507">
    <property type="term" value="P:heart development"/>
    <property type="evidence" value="ECO:0007669"/>
    <property type="project" value="TreeGrafter"/>
</dbReference>
<dbReference type="GeneID" id="104963786"/>
<dbReference type="InterPro" id="IPR011989">
    <property type="entry name" value="ARM-like"/>
</dbReference>
<dbReference type="PANTHER" id="PTHR10372:SF25">
    <property type="entry name" value="PLAKOPHILIN-2"/>
    <property type="match status" value="1"/>
</dbReference>
<dbReference type="InterPro" id="IPR028435">
    <property type="entry name" value="Plakophilin/d_Catenin"/>
</dbReference>
<dbReference type="GO" id="GO:0014704">
    <property type="term" value="C:intercalated disc"/>
    <property type="evidence" value="ECO:0007669"/>
    <property type="project" value="TreeGrafter"/>
</dbReference>
<dbReference type="OrthoDB" id="3245100at2759"/>
<protein>
    <submittedName>
        <fullName evidence="3">Plakophilin-2-like</fullName>
    </submittedName>
</protein>
<dbReference type="GO" id="GO:0005737">
    <property type="term" value="C:cytoplasm"/>
    <property type="evidence" value="ECO:0007669"/>
    <property type="project" value="TreeGrafter"/>
</dbReference>
<dbReference type="GO" id="GO:0005886">
    <property type="term" value="C:plasma membrane"/>
    <property type="evidence" value="ECO:0007669"/>
    <property type="project" value="TreeGrafter"/>
</dbReference>
<dbReference type="GO" id="GO:0005634">
    <property type="term" value="C:nucleus"/>
    <property type="evidence" value="ECO:0007669"/>
    <property type="project" value="TreeGrafter"/>
</dbReference>
<evidence type="ECO:0000256" key="1">
    <source>
        <dbReference type="ARBA" id="ARBA00022737"/>
    </source>
</evidence>
<sequence>MRECENLIDSLVYYIRGAVADYKTDDKSTENCVCILHNLSYQMEAELPQKITDITESQQNLTPRETAVGCFAYRSAKIPQVIPPEPNPVDYTCDVLAV</sequence>
<dbReference type="Proteomes" id="UP000504611">
    <property type="component" value="Unplaced"/>
</dbReference>
<dbReference type="GO" id="GO:0002934">
    <property type="term" value="P:desmosome organization"/>
    <property type="evidence" value="ECO:0007669"/>
    <property type="project" value="TreeGrafter"/>
</dbReference>
<evidence type="ECO:0000313" key="2">
    <source>
        <dbReference type="Proteomes" id="UP000504611"/>
    </source>
</evidence>
<dbReference type="RefSeq" id="XP_010790731.1">
    <property type="nucleotide sequence ID" value="XM_010792429.1"/>
</dbReference>
<dbReference type="GO" id="GO:0045110">
    <property type="term" value="P:intermediate filament bundle assembly"/>
    <property type="evidence" value="ECO:0007669"/>
    <property type="project" value="TreeGrafter"/>
</dbReference>
<dbReference type="GO" id="GO:0098609">
    <property type="term" value="P:cell-cell adhesion"/>
    <property type="evidence" value="ECO:0007669"/>
    <property type="project" value="InterPro"/>
</dbReference>
<keyword evidence="1" id="KW-0677">Repeat</keyword>
<dbReference type="KEGG" id="ncc:104963786"/>
<dbReference type="Gene3D" id="1.25.10.10">
    <property type="entry name" value="Leucine-rich Repeat Variant"/>
    <property type="match status" value="1"/>
</dbReference>
<dbReference type="GO" id="GO:0005912">
    <property type="term" value="C:adherens junction"/>
    <property type="evidence" value="ECO:0007669"/>
    <property type="project" value="TreeGrafter"/>
</dbReference>
<gene>
    <name evidence="3" type="primary">LOC104963786</name>
</gene>
<reference evidence="3" key="1">
    <citation type="submission" date="2025-08" db="UniProtKB">
        <authorList>
            <consortium name="RefSeq"/>
        </authorList>
    </citation>
    <scope>IDENTIFICATION</scope>
    <source>
        <tissue evidence="3">Muscle</tissue>
    </source>
</reference>
<keyword evidence="2" id="KW-1185">Reference proteome</keyword>
<accession>A0A6I9PZS0</accession>
<dbReference type="PANTHER" id="PTHR10372">
    <property type="entry name" value="PLAKOPHILLIN-RELATED"/>
    <property type="match status" value="1"/>
</dbReference>
<evidence type="ECO:0000313" key="3">
    <source>
        <dbReference type="RefSeq" id="XP_010790731.1"/>
    </source>
</evidence>
<dbReference type="GO" id="GO:0072659">
    <property type="term" value="P:protein localization to plasma membrane"/>
    <property type="evidence" value="ECO:0007669"/>
    <property type="project" value="TreeGrafter"/>
</dbReference>
<proteinExistence type="predicted"/>
<organism evidence="2 3">
    <name type="scientific">Notothenia coriiceps</name>
    <name type="common">black rockcod</name>
    <dbReference type="NCBI Taxonomy" id="8208"/>
    <lineage>
        <taxon>Eukaryota</taxon>
        <taxon>Metazoa</taxon>
        <taxon>Chordata</taxon>
        <taxon>Craniata</taxon>
        <taxon>Vertebrata</taxon>
        <taxon>Euteleostomi</taxon>
        <taxon>Actinopterygii</taxon>
        <taxon>Neopterygii</taxon>
        <taxon>Teleostei</taxon>
        <taxon>Neoteleostei</taxon>
        <taxon>Acanthomorphata</taxon>
        <taxon>Eupercaria</taxon>
        <taxon>Perciformes</taxon>
        <taxon>Notothenioidei</taxon>
        <taxon>Nototheniidae</taxon>
        <taxon>Notothenia</taxon>
    </lineage>
</organism>